<dbReference type="InterPro" id="IPR036348">
    <property type="entry name" value="WIBG_N_sf"/>
</dbReference>
<feature type="domain" description="Expansin-like EG45" evidence="3">
    <location>
        <begin position="67"/>
        <end position="164"/>
    </location>
</feature>
<dbReference type="CDD" id="cd22271">
    <property type="entry name" value="DPBB_EXP_N-like"/>
    <property type="match status" value="1"/>
</dbReference>
<dbReference type="AlphaFoldDB" id="A0AAV2ZH20"/>
<dbReference type="PANTHER" id="PTHR31836:SF21">
    <property type="entry name" value="EXPANSIN-LIKE PROTEIN 7"/>
    <property type="match status" value="1"/>
</dbReference>
<keyword evidence="5" id="KW-1185">Reference proteome</keyword>
<dbReference type="NCBIfam" id="NF041144">
    <property type="entry name" value="expansin_EXLX1"/>
    <property type="match status" value="1"/>
</dbReference>
<dbReference type="Gene3D" id="2.40.40.10">
    <property type="entry name" value="RlpA-like domain"/>
    <property type="match status" value="1"/>
</dbReference>
<dbReference type="SUPFAM" id="SSF101931">
    <property type="entry name" value="Pym (Within the bgcn gene intron protein, WIBG), N-terminal domain"/>
    <property type="match status" value="1"/>
</dbReference>
<keyword evidence="1" id="KW-0732">Signal</keyword>
<feature type="compositionally biased region" description="Basic and acidic residues" evidence="2">
    <location>
        <begin position="540"/>
        <end position="549"/>
    </location>
</feature>
<dbReference type="InterPro" id="IPR007112">
    <property type="entry name" value="Expansin/allergen_DPBB_dom"/>
</dbReference>
<dbReference type="Pfam" id="PF03330">
    <property type="entry name" value="DPBB_1"/>
    <property type="match status" value="1"/>
</dbReference>
<proteinExistence type="predicted"/>
<dbReference type="InterPro" id="IPR015362">
    <property type="entry name" value="WIBG_mago-bd"/>
</dbReference>
<reference evidence="4" key="1">
    <citation type="submission" date="2022-11" db="EMBL/GenBank/DDBJ databases">
        <authorList>
            <person name="Morgan W.R."/>
            <person name="Tartar A."/>
        </authorList>
    </citation>
    <scope>NUCLEOTIDE SEQUENCE</scope>
    <source>
        <strain evidence="4">ARSEF 373</strain>
    </source>
</reference>
<feature type="region of interest" description="Disordered" evidence="2">
    <location>
        <begin position="411"/>
        <end position="474"/>
    </location>
</feature>
<dbReference type="InterPro" id="IPR051477">
    <property type="entry name" value="Expansin_CellWall"/>
</dbReference>
<evidence type="ECO:0000259" key="3">
    <source>
        <dbReference type="PROSITE" id="PS50842"/>
    </source>
</evidence>
<feature type="compositionally biased region" description="Basic and acidic residues" evidence="2">
    <location>
        <begin position="456"/>
        <end position="474"/>
    </location>
</feature>
<dbReference type="Gene3D" id="2.60.40.760">
    <property type="entry name" value="Expansin, cellulose-binding-like domain"/>
    <property type="match status" value="1"/>
</dbReference>
<evidence type="ECO:0000313" key="4">
    <source>
        <dbReference type="EMBL" id="DBA04143.1"/>
    </source>
</evidence>
<feature type="compositionally biased region" description="Basic and acidic residues" evidence="2">
    <location>
        <begin position="419"/>
        <end position="435"/>
    </location>
</feature>
<dbReference type="Proteomes" id="UP001146120">
    <property type="component" value="Unassembled WGS sequence"/>
</dbReference>
<feature type="region of interest" description="Disordered" evidence="2">
    <location>
        <begin position="518"/>
        <end position="556"/>
    </location>
</feature>
<organism evidence="4 5">
    <name type="scientific">Lagenidium giganteum</name>
    <dbReference type="NCBI Taxonomy" id="4803"/>
    <lineage>
        <taxon>Eukaryota</taxon>
        <taxon>Sar</taxon>
        <taxon>Stramenopiles</taxon>
        <taxon>Oomycota</taxon>
        <taxon>Peronosporomycetes</taxon>
        <taxon>Pythiales</taxon>
        <taxon>Pythiaceae</taxon>
    </lineage>
</organism>
<dbReference type="InterPro" id="IPR036749">
    <property type="entry name" value="Expansin_CBD_sf"/>
</dbReference>
<accession>A0AAV2ZH20</accession>
<dbReference type="InterPro" id="IPR049818">
    <property type="entry name" value="Expansin_EXLX1-like"/>
</dbReference>
<dbReference type="EMBL" id="DAKRPA010000011">
    <property type="protein sequence ID" value="DBA04143.1"/>
    <property type="molecule type" value="Genomic_DNA"/>
</dbReference>
<evidence type="ECO:0000313" key="5">
    <source>
        <dbReference type="Proteomes" id="UP001146120"/>
    </source>
</evidence>
<comment type="caution">
    <text evidence="4">The sequence shown here is derived from an EMBL/GenBank/DDBJ whole genome shotgun (WGS) entry which is preliminary data.</text>
</comment>
<reference evidence="4" key="2">
    <citation type="journal article" date="2023" name="Microbiol Resour">
        <title>Decontamination and Annotation of the Draft Genome Sequence of the Oomycete Lagenidium giganteum ARSEF 373.</title>
        <authorList>
            <person name="Morgan W.R."/>
            <person name="Tartar A."/>
        </authorList>
    </citation>
    <scope>NUCLEOTIDE SEQUENCE</scope>
    <source>
        <strain evidence="4">ARSEF 373</strain>
    </source>
</reference>
<dbReference type="SMART" id="SM01273">
    <property type="entry name" value="Mago-bind"/>
    <property type="match status" value="1"/>
</dbReference>
<dbReference type="PROSITE" id="PS50842">
    <property type="entry name" value="EXPANSIN_EG45"/>
    <property type="match status" value="1"/>
</dbReference>
<dbReference type="InterPro" id="IPR009009">
    <property type="entry name" value="RlpA-like_DPBB"/>
</dbReference>
<sequence>MAHAIPGVLPACPQSPIFPVSLTSPSNTMLRSTTHFGLALLATAVAGTTAEQFTGDGTAYTLGQPSSGNCNFMAWPSAAVENYAAMNNEQWEDSHACGRCVQVSCDDSRCTSTQSAVVYIMDRCPECKKGDLDLSPSVFKTITGSDPSRLKVKWSFVDCPSPGNMKMCLKAGSNPHWTAVQPTNMATGVKSVSINGKVGDMVPSAYYYKVENSGGIDLSKLQVSITSITGEVVNQSFTFGGVGNSGDLPGTAGPAQGSTIQTQSTTTSFAAEGTDDAANAASSGGNAAVVVALVAVGCVGAAVGFRAYRKRQDEKDQSIALEASAADLTARNAYSLGPKANIAILTPTDATAAAPARRSGPLTAAAAGLLPHGAVQTKDGDVVIPGTRRADGSMRKAVRIRKGYVPQEEVPRYKPIGQRRREEEAKRLEESRAAKGDAAAVQLAGSMGKMTIDSKGSARSDQQEDAPHNKDDSKQMIATGDEIQTRTQQTQAAASGPSPAELKQELTKLNKTLKEIAKIEQKHQSEGAELSSHEKRKLGHKSDVQERRASVVAQLNGADVRQTTVQPAKTTRRVIEM</sequence>
<dbReference type="Pfam" id="PF09282">
    <property type="entry name" value="Mago-bind"/>
    <property type="match status" value="1"/>
</dbReference>
<gene>
    <name evidence="4" type="ORF">N0F65_004251</name>
</gene>
<name>A0AAV2ZH20_9STRA</name>
<protein>
    <recommendedName>
        <fullName evidence="3">Expansin-like EG45 domain-containing protein</fullName>
    </recommendedName>
</protein>
<dbReference type="PANTHER" id="PTHR31836">
    <property type="match status" value="1"/>
</dbReference>
<evidence type="ECO:0000256" key="1">
    <source>
        <dbReference type="ARBA" id="ARBA00022729"/>
    </source>
</evidence>
<dbReference type="SUPFAM" id="SSF50685">
    <property type="entry name" value="Barwin-like endoglucanases"/>
    <property type="match status" value="1"/>
</dbReference>
<dbReference type="InterPro" id="IPR036908">
    <property type="entry name" value="RlpA-like_sf"/>
</dbReference>
<evidence type="ECO:0000256" key="2">
    <source>
        <dbReference type="SAM" id="MobiDB-lite"/>
    </source>
</evidence>